<dbReference type="SMART" id="SM00875">
    <property type="entry name" value="BACK"/>
    <property type="match status" value="1"/>
</dbReference>
<accession>A0ABM0M097</accession>
<dbReference type="InterPro" id="IPR000210">
    <property type="entry name" value="BTB/POZ_dom"/>
</dbReference>
<dbReference type="InterPro" id="IPR011705">
    <property type="entry name" value="BACK"/>
</dbReference>
<sequence>MATSSLHNSMNSLQNSPRSMNSSPRLPCDSIRTNQYPLPSKTFVSQEHSENVLKSLNLLRTEKLLCDGTIIANGRHYMVHRSVLASCSEYFKTIFTTGNRIHEILLQEVSSEGLEAILEYCYTSEITLTLDNVETILHATIHLNMKPVTELCVQYLQMAITTENAIDILLLADAIKFKSLLKFAQEYVIDNFVSVAESKQFDALTAEQFTWFLSQDRLAVQSELQLFKIAARWIQNDEKARYRYSAKIMRNVRFPLITSGDLVDHVQSHKFMMSDPDCHKYLIEALNYHLVPHRQHSMQSSRTKLRSTNDVILAVGGERGNHQVSNLILIFDEYHRLWKRLSMMPLKRVDHCIAVLNHFLYIIGGQELKLNGKDSIGTVHRYDPRFNTWLQICPMQQRRAFFVLEAAGGSLFAIGGKNEHGPLASVEYYRPEINEWRYVAPLESANYALAGCVHDQKVYITGGFTNRMFSNQLQVFDKDENQWDVLSPMQVPRGFHMMVSIRSQLYVMGGNHVNAYGDRVDVMSVESYNPESNNWTSLSPMLTGLSMSGVSVLDNKLYVIGGYNGLSRQRERDIQCYNCDDDEWDVVGELPEPLLRTACCTLTLPHHVFMGQKDSNSVMPRHNLGSHRSIQSRPSISGQSITTNMSRQSSKSSKR</sequence>
<feature type="region of interest" description="Disordered" evidence="3">
    <location>
        <begin position="1"/>
        <end position="26"/>
    </location>
</feature>
<dbReference type="InterPro" id="IPR017096">
    <property type="entry name" value="BTB-kelch_protein"/>
</dbReference>
<dbReference type="SMART" id="SM00225">
    <property type="entry name" value="BTB"/>
    <property type="match status" value="1"/>
</dbReference>
<dbReference type="Pfam" id="PF07707">
    <property type="entry name" value="BACK"/>
    <property type="match status" value="1"/>
</dbReference>
<keyword evidence="5" id="KW-1185">Reference proteome</keyword>
<dbReference type="InterPro" id="IPR006652">
    <property type="entry name" value="Kelch_1"/>
</dbReference>
<dbReference type="Proteomes" id="UP000694865">
    <property type="component" value="Unplaced"/>
</dbReference>
<evidence type="ECO:0000259" key="4">
    <source>
        <dbReference type="PROSITE" id="PS50097"/>
    </source>
</evidence>
<feature type="domain" description="BTB" evidence="4">
    <location>
        <begin position="66"/>
        <end position="130"/>
    </location>
</feature>
<evidence type="ECO:0000313" key="6">
    <source>
        <dbReference type="RefSeq" id="XP_006813438.1"/>
    </source>
</evidence>
<dbReference type="PROSITE" id="PS50097">
    <property type="entry name" value="BTB"/>
    <property type="match status" value="1"/>
</dbReference>
<dbReference type="InterPro" id="IPR015915">
    <property type="entry name" value="Kelch-typ_b-propeller"/>
</dbReference>
<dbReference type="GeneID" id="100371050"/>
<dbReference type="SUPFAM" id="SSF117281">
    <property type="entry name" value="Kelch motif"/>
    <property type="match status" value="1"/>
</dbReference>
<protein>
    <submittedName>
        <fullName evidence="6">LOW QUALITY PROTEIN: kelch-like protein 14-like</fullName>
    </submittedName>
</protein>
<evidence type="ECO:0000256" key="3">
    <source>
        <dbReference type="SAM" id="MobiDB-lite"/>
    </source>
</evidence>
<dbReference type="SUPFAM" id="SSF54695">
    <property type="entry name" value="POZ domain"/>
    <property type="match status" value="1"/>
</dbReference>
<dbReference type="PANTHER" id="PTHR45632">
    <property type="entry name" value="LD33804P"/>
    <property type="match status" value="1"/>
</dbReference>
<dbReference type="Pfam" id="PF24981">
    <property type="entry name" value="Beta-prop_ATRN-LZTR1"/>
    <property type="match status" value="1"/>
</dbReference>
<dbReference type="InterPro" id="IPR011333">
    <property type="entry name" value="SKP1/BTB/POZ_sf"/>
</dbReference>
<dbReference type="SMART" id="SM00612">
    <property type="entry name" value="Kelch"/>
    <property type="match status" value="6"/>
</dbReference>
<dbReference type="InterPro" id="IPR056737">
    <property type="entry name" value="Beta-prop_ATRN-MKLN-like"/>
</dbReference>
<keyword evidence="2" id="KW-0677">Repeat</keyword>
<dbReference type="RefSeq" id="XP_006813438.1">
    <property type="nucleotide sequence ID" value="XM_006813375.1"/>
</dbReference>
<dbReference type="Gene3D" id="2.120.10.80">
    <property type="entry name" value="Kelch-type beta propeller"/>
    <property type="match status" value="1"/>
</dbReference>
<name>A0ABM0M097_SACKO</name>
<dbReference type="Gene3D" id="3.30.710.10">
    <property type="entry name" value="Potassium Channel Kv1.1, Chain A"/>
    <property type="match status" value="1"/>
</dbReference>
<dbReference type="Pfam" id="PF00651">
    <property type="entry name" value="BTB"/>
    <property type="match status" value="1"/>
</dbReference>
<dbReference type="Gene3D" id="1.25.40.420">
    <property type="match status" value="1"/>
</dbReference>
<keyword evidence="1" id="KW-0880">Kelch repeat</keyword>
<dbReference type="PANTHER" id="PTHR45632:SF17">
    <property type="entry name" value="KELCH-LIKE PROTEIN 31"/>
    <property type="match status" value="1"/>
</dbReference>
<evidence type="ECO:0000256" key="2">
    <source>
        <dbReference type="ARBA" id="ARBA00022737"/>
    </source>
</evidence>
<dbReference type="PIRSF" id="PIRSF037037">
    <property type="entry name" value="Kelch-like_protein_gigaxonin"/>
    <property type="match status" value="1"/>
</dbReference>
<feature type="compositionally biased region" description="Polar residues" evidence="3">
    <location>
        <begin position="1"/>
        <end position="24"/>
    </location>
</feature>
<organism evidence="5 6">
    <name type="scientific">Saccoglossus kowalevskii</name>
    <name type="common">Acorn worm</name>
    <dbReference type="NCBI Taxonomy" id="10224"/>
    <lineage>
        <taxon>Eukaryota</taxon>
        <taxon>Metazoa</taxon>
        <taxon>Hemichordata</taxon>
        <taxon>Enteropneusta</taxon>
        <taxon>Harrimaniidae</taxon>
        <taxon>Saccoglossus</taxon>
    </lineage>
</organism>
<feature type="compositionally biased region" description="Polar residues" evidence="3">
    <location>
        <begin position="626"/>
        <end position="655"/>
    </location>
</feature>
<feature type="region of interest" description="Disordered" evidence="3">
    <location>
        <begin position="613"/>
        <end position="655"/>
    </location>
</feature>
<proteinExistence type="predicted"/>
<reference evidence="6" key="1">
    <citation type="submission" date="2025-08" db="UniProtKB">
        <authorList>
            <consortium name="RefSeq"/>
        </authorList>
    </citation>
    <scope>IDENTIFICATION</scope>
    <source>
        <tissue evidence="6">Testes</tissue>
    </source>
</reference>
<evidence type="ECO:0000256" key="1">
    <source>
        <dbReference type="ARBA" id="ARBA00022441"/>
    </source>
</evidence>
<gene>
    <name evidence="6" type="primary">LOC100371050</name>
</gene>
<evidence type="ECO:0000313" key="5">
    <source>
        <dbReference type="Proteomes" id="UP000694865"/>
    </source>
</evidence>